<reference evidence="1" key="1">
    <citation type="journal article" date="2019" name="Environ. Microbiol.">
        <title>Fungal ecological strategies reflected in gene transcription - a case study of two litter decomposers.</title>
        <authorList>
            <person name="Barbi F."/>
            <person name="Kohler A."/>
            <person name="Barry K."/>
            <person name="Baskaran P."/>
            <person name="Daum C."/>
            <person name="Fauchery L."/>
            <person name="Ihrmark K."/>
            <person name="Kuo A."/>
            <person name="LaButti K."/>
            <person name="Lipzen A."/>
            <person name="Morin E."/>
            <person name="Grigoriev I.V."/>
            <person name="Henrissat B."/>
            <person name="Lindahl B."/>
            <person name="Martin F."/>
        </authorList>
    </citation>
    <scope>NUCLEOTIDE SEQUENCE</scope>
    <source>
        <strain evidence="1">JB14</strain>
    </source>
</reference>
<dbReference type="AlphaFoldDB" id="A0A6A4GQX0"/>
<name>A0A6A4GQX0_9AGAR</name>
<keyword evidence="2" id="KW-1185">Reference proteome</keyword>
<evidence type="ECO:0000313" key="2">
    <source>
        <dbReference type="Proteomes" id="UP000799118"/>
    </source>
</evidence>
<evidence type="ECO:0000313" key="1">
    <source>
        <dbReference type="EMBL" id="KAE9388048.1"/>
    </source>
</evidence>
<proteinExistence type="predicted"/>
<dbReference type="EMBL" id="ML769764">
    <property type="protein sequence ID" value="KAE9388048.1"/>
    <property type="molecule type" value="Genomic_DNA"/>
</dbReference>
<organism evidence="1 2">
    <name type="scientific">Gymnopus androsaceus JB14</name>
    <dbReference type="NCBI Taxonomy" id="1447944"/>
    <lineage>
        <taxon>Eukaryota</taxon>
        <taxon>Fungi</taxon>
        <taxon>Dikarya</taxon>
        <taxon>Basidiomycota</taxon>
        <taxon>Agaricomycotina</taxon>
        <taxon>Agaricomycetes</taxon>
        <taxon>Agaricomycetidae</taxon>
        <taxon>Agaricales</taxon>
        <taxon>Marasmiineae</taxon>
        <taxon>Omphalotaceae</taxon>
        <taxon>Gymnopus</taxon>
    </lineage>
</organism>
<sequence>MACKPCDYPIQIHCLIALALAIFHNYFRIYKPNRNSSNLSMPPVRDTVAGLETMVNNNSAAETHFPTPANLSEDDRAAVQRNAIAEAMWVQYQEELQRPSMLVPHVNQHYYH</sequence>
<dbReference type="Proteomes" id="UP000799118">
    <property type="component" value="Unassembled WGS sequence"/>
</dbReference>
<protein>
    <submittedName>
        <fullName evidence="1">Uncharacterized protein</fullName>
    </submittedName>
</protein>
<gene>
    <name evidence="1" type="ORF">BT96DRAFT_1004544</name>
</gene>
<accession>A0A6A4GQX0</accession>